<dbReference type="PANTHER" id="PTHR30097">
    <property type="entry name" value="CATION EFFLUX SYSTEM PROTEIN CUSB"/>
    <property type="match status" value="1"/>
</dbReference>
<dbReference type="RefSeq" id="WP_092058173.1">
    <property type="nucleotide sequence ID" value="NZ_FOJJ01000039.1"/>
</dbReference>
<organism evidence="8 9">
    <name type="scientific">Trichloromonas acetexigens</name>
    <dbReference type="NCBI Taxonomy" id="38815"/>
    <lineage>
        <taxon>Bacteria</taxon>
        <taxon>Pseudomonadati</taxon>
        <taxon>Thermodesulfobacteriota</taxon>
        <taxon>Desulfuromonadia</taxon>
        <taxon>Desulfuromonadales</taxon>
        <taxon>Trichloromonadaceae</taxon>
        <taxon>Trichloromonas</taxon>
    </lineage>
</organism>
<dbReference type="GO" id="GO:0022857">
    <property type="term" value="F:transmembrane transporter activity"/>
    <property type="evidence" value="ECO:0007669"/>
    <property type="project" value="InterPro"/>
</dbReference>
<dbReference type="Pfam" id="PF25893">
    <property type="entry name" value="HH_CzcB"/>
    <property type="match status" value="1"/>
</dbReference>
<dbReference type="InterPro" id="IPR058648">
    <property type="entry name" value="HH_CzcB-like"/>
</dbReference>
<dbReference type="FunFam" id="2.40.30.170:FF:000010">
    <property type="entry name" value="Efflux RND transporter periplasmic adaptor subunit"/>
    <property type="match status" value="1"/>
</dbReference>
<evidence type="ECO:0000313" key="9">
    <source>
        <dbReference type="Proteomes" id="UP000317155"/>
    </source>
</evidence>
<feature type="compositionally biased region" description="Basic and acidic residues" evidence="3">
    <location>
        <begin position="85"/>
        <end position="110"/>
    </location>
</feature>
<dbReference type="GO" id="GO:0016020">
    <property type="term" value="C:membrane"/>
    <property type="evidence" value="ECO:0007669"/>
    <property type="project" value="InterPro"/>
</dbReference>
<proteinExistence type="inferred from homology"/>
<feature type="domain" description="CusB-like beta-barrel" evidence="5">
    <location>
        <begin position="315"/>
        <end position="390"/>
    </location>
</feature>
<evidence type="ECO:0000256" key="2">
    <source>
        <dbReference type="ARBA" id="ARBA00022448"/>
    </source>
</evidence>
<dbReference type="GO" id="GO:0015679">
    <property type="term" value="P:plasma membrane copper ion transport"/>
    <property type="evidence" value="ECO:0007669"/>
    <property type="project" value="TreeGrafter"/>
</dbReference>
<protein>
    <submittedName>
        <fullName evidence="8">Efflux RND transporter periplasmic adaptor subunit</fullName>
    </submittedName>
</protein>
<keyword evidence="9" id="KW-1185">Reference proteome</keyword>
<keyword evidence="2" id="KW-0813">Transport</keyword>
<feature type="domain" description="CzcB-like alpha-helical hairpin" evidence="4">
    <location>
        <begin position="211"/>
        <end position="268"/>
    </location>
</feature>
<dbReference type="Gene3D" id="1.10.287.470">
    <property type="entry name" value="Helix hairpin bin"/>
    <property type="match status" value="1"/>
</dbReference>
<dbReference type="GO" id="GO:0046914">
    <property type="term" value="F:transition metal ion binding"/>
    <property type="evidence" value="ECO:0007669"/>
    <property type="project" value="TreeGrafter"/>
</dbReference>
<sequence>MITHKFSRFILPFLILGLLFLGFAFYPADGGAKAETTAASHDRHEEEQGTEDACAGHDHGPRTAGFKALAAEHGEKEEADEHTEADDHAGHDHAKSSEVPEGDCPEHGIPEAEDALCQPQLLEGLRPGQGLKVRLATADAAERIGLRSERPTAINEAGAPLHGRVLFNRDRLARLSAPLAGVVKSVSGELGQQVKAGQSLAEIAAPEIAGLRAALQTAESRAALADSTVEREADLFARGISSRQELQQAEAEREQARSAVAQARRQLADYGLGSGGATLPVRAPFAGTVVERGAVVGETVAPGTPLFTVADLRSLWLELSAPEQLLLDLTPGKTLAVSFSGLPGRSFPAQIFWVDPALDEKTRMLKALAEIDNADGLLKSGLFGDARFTDGAADTALTVPADALQVIDGASYLFVALEPDLFELRRVEAGRAENGRVAIASGLAAHEKVVSGQGFALKSELLKSRLGASCADH</sequence>
<dbReference type="InterPro" id="IPR006143">
    <property type="entry name" value="RND_pump_MFP"/>
</dbReference>
<dbReference type="InterPro" id="IPR058792">
    <property type="entry name" value="Beta-barrel_RND_2"/>
</dbReference>
<dbReference type="GO" id="GO:0060003">
    <property type="term" value="P:copper ion export"/>
    <property type="evidence" value="ECO:0007669"/>
    <property type="project" value="TreeGrafter"/>
</dbReference>
<gene>
    <name evidence="8" type="ORF">FL622_10855</name>
</gene>
<dbReference type="AlphaFoldDB" id="A0A550JBW0"/>
<evidence type="ECO:0000259" key="5">
    <source>
        <dbReference type="Pfam" id="PF25954"/>
    </source>
</evidence>
<feature type="domain" description="CzcB-like barrel-sandwich hybrid" evidence="6">
    <location>
        <begin position="172"/>
        <end position="311"/>
    </location>
</feature>
<name>A0A550JBW0_9BACT</name>
<dbReference type="Proteomes" id="UP000317155">
    <property type="component" value="Unassembled WGS sequence"/>
</dbReference>
<feature type="domain" description="CzcB-like C-terminal circularly permuted SH3-like" evidence="7">
    <location>
        <begin position="397"/>
        <end position="458"/>
    </location>
</feature>
<dbReference type="Pfam" id="PF25954">
    <property type="entry name" value="Beta-barrel_RND_2"/>
    <property type="match status" value="1"/>
</dbReference>
<dbReference type="Pfam" id="PF25973">
    <property type="entry name" value="BSH_CzcB"/>
    <property type="match status" value="1"/>
</dbReference>
<dbReference type="Gene3D" id="2.40.30.170">
    <property type="match status" value="1"/>
</dbReference>
<dbReference type="OrthoDB" id="176710at2"/>
<evidence type="ECO:0000256" key="1">
    <source>
        <dbReference type="ARBA" id="ARBA00009477"/>
    </source>
</evidence>
<dbReference type="NCBIfam" id="TIGR01730">
    <property type="entry name" value="RND_mfp"/>
    <property type="match status" value="1"/>
</dbReference>
<dbReference type="SUPFAM" id="SSF111369">
    <property type="entry name" value="HlyD-like secretion proteins"/>
    <property type="match status" value="1"/>
</dbReference>
<evidence type="ECO:0000256" key="3">
    <source>
        <dbReference type="SAM" id="MobiDB-lite"/>
    </source>
</evidence>
<accession>A0A550JBW0</accession>
<comment type="caution">
    <text evidence="8">The sequence shown here is derived from an EMBL/GenBank/DDBJ whole genome shotgun (WGS) entry which is preliminary data.</text>
</comment>
<reference evidence="8 9" key="1">
    <citation type="submission" date="2019-07" db="EMBL/GenBank/DDBJ databases">
        <title>Insights of Desulfuromonas acetexigens electromicrobiology.</title>
        <authorList>
            <person name="Katuri K."/>
            <person name="Sapireddy V."/>
            <person name="Shaw D.R."/>
            <person name="Saikaly P."/>
        </authorList>
    </citation>
    <scope>NUCLEOTIDE SEQUENCE [LARGE SCALE GENOMIC DNA]</scope>
    <source>
        <strain evidence="8 9">2873</strain>
    </source>
</reference>
<evidence type="ECO:0000259" key="6">
    <source>
        <dbReference type="Pfam" id="PF25973"/>
    </source>
</evidence>
<dbReference type="GO" id="GO:0030288">
    <property type="term" value="C:outer membrane-bounded periplasmic space"/>
    <property type="evidence" value="ECO:0007669"/>
    <property type="project" value="TreeGrafter"/>
</dbReference>
<dbReference type="PANTHER" id="PTHR30097:SF4">
    <property type="entry name" value="SLR6042 PROTEIN"/>
    <property type="match status" value="1"/>
</dbReference>
<feature type="region of interest" description="Disordered" evidence="3">
    <location>
        <begin position="36"/>
        <end position="110"/>
    </location>
</feature>
<comment type="similarity">
    <text evidence="1">Belongs to the membrane fusion protein (MFP) (TC 8.A.1) family.</text>
</comment>
<dbReference type="Gene3D" id="2.40.420.20">
    <property type="match status" value="1"/>
</dbReference>
<dbReference type="InterPro" id="IPR058649">
    <property type="entry name" value="CzcB_C"/>
</dbReference>
<evidence type="ECO:0000313" key="8">
    <source>
        <dbReference type="EMBL" id="TRO80582.1"/>
    </source>
</evidence>
<dbReference type="InterPro" id="IPR051909">
    <property type="entry name" value="MFP_Cation_Efflux"/>
</dbReference>
<evidence type="ECO:0000259" key="4">
    <source>
        <dbReference type="Pfam" id="PF25893"/>
    </source>
</evidence>
<evidence type="ECO:0000259" key="7">
    <source>
        <dbReference type="Pfam" id="PF25975"/>
    </source>
</evidence>
<dbReference type="InterPro" id="IPR058647">
    <property type="entry name" value="BSH_CzcB-like"/>
</dbReference>
<dbReference type="Pfam" id="PF25975">
    <property type="entry name" value="CzcB_C"/>
    <property type="match status" value="1"/>
</dbReference>
<dbReference type="EMBL" id="VJVV01000007">
    <property type="protein sequence ID" value="TRO80582.1"/>
    <property type="molecule type" value="Genomic_DNA"/>
</dbReference>